<dbReference type="Gene3D" id="1.25.40.20">
    <property type="entry name" value="Ankyrin repeat-containing domain"/>
    <property type="match status" value="3"/>
</dbReference>
<evidence type="ECO:0000256" key="3">
    <source>
        <dbReference type="PROSITE-ProRule" id="PRU00023"/>
    </source>
</evidence>
<dbReference type="PROSITE" id="PS50297">
    <property type="entry name" value="ANK_REP_REGION"/>
    <property type="match status" value="6"/>
</dbReference>
<feature type="repeat" description="ANK" evidence="3">
    <location>
        <begin position="177"/>
        <end position="199"/>
    </location>
</feature>
<dbReference type="PANTHER" id="PTHR24198">
    <property type="entry name" value="ANKYRIN REPEAT AND PROTEIN KINASE DOMAIN-CONTAINING PROTEIN"/>
    <property type="match status" value="1"/>
</dbReference>
<keyword evidence="2 3" id="KW-0040">ANK repeat</keyword>
<feature type="repeat" description="ANK" evidence="3">
    <location>
        <begin position="331"/>
        <end position="363"/>
    </location>
</feature>
<feature type="region of interest" description="Disordered" evidence="4">
    <location>
        <begin position="1"/>
        <end position="27"/>
    </location>
</feature>
<dbReference type="Pfam" id="PF12796">
    <property type="entry name" value="Ank_2"/>
    <property type="match status" value="2"/>
</dbReference>
<feature type="repeat" description="ANK" evidence="3">
    <location>
        <begin position="483"/>
        <end position="515"/>
    </location>
</feature>
<dbReference type="EMBL" id="JBBBZM010000088">
    <property type="protein sequence ID" value="KAL0634669.1"/>
    <property type="molecule type" value="Genomic_DNA"/>
</dbReference>
<comment type="caution">
    <text evidence="5">The sequence shown here is derived from an EMBL/GenBank/DDBJ whole genome shotgun (WGS) entry which is preliminary data.</text>
</comment>
<name>A0ABR3GFF8_9PEZI</name>
<evidence type="ECO:0000313" key="5">
    <source>
        <dbReference type="EMBL" id="KAL0634669.1"/>
    </source>
</evidence>
<dbReference type="Pfam" id="PF13857">
    <property type="entry name" value="Ank_5"/>
    <property type="match status" value="1"/>
</dbReference>
<dbReference type="PANTHER" id="PTHR24198:SF165">
    <property type="entry name" value="ANKYRIN REPEAT-CONTAINING PROTEIN-RELATED"/>
    <property type="match status" value="1"/>
</dbReference>
<feature type="repeat" description="ANK" evidence="3">
    <location>
        <begin position="299"/>
        <end position="330"/>
    </location>
</feature>
<dbReference type="PRINTS" id="PR01415">
    <property type="entry name" value="ANKYRIN"/>
</dbReference>
<keyword evidence="6" id="KW-1185">Reference proteome</keyword>
<dbReference type="SMART" id="SM00248">
    <property type="entry name" value="ANK"/>
    <property type="match status" value="9"/>
</dbReference>
<reference evidence="5 6" key="1">
    <citation type="submission" date="2024-02" db="EMBL/GenBank/DDBJ databases">
        <title>Discinaceae phylogenomics.</title>
        <authorList>
            <person name="Dirks A.C."/>
            <person name="James T.Y."/>
        </authorList>
    </citation>
    <scope>NUCLEOTIDE SEQUENCE [LARGE SCALE GENOMIC DNA]</scope>
    <source>
        <strain evidence="5 6">ACD0624</strain>
    </source>
</reference>
<evidence type="ECO:0000256" key="1">
    <source>
        <dbReference type="ARBA" id="ARBA00022737"/>
    </source>
</evidence>
<dbReference type="InterPro" id="IPR036770">
    <property type="entry name" value="Ankyrin_rpt-contain_sf"/>
</dbReference>
<dbReference type="PROSITE" id="PS50088">
    <property type="entry name" value="ANK_REPEAT"/>
    <property type="match status" value="7"/>
</dbReference>
<dbReference type="SUPFAM" id="SSF48403">
    <property type="entry name" value="Ankyrin repeat"/>
    <property type="match status" value="2"/>
</dbReference>
<dbReference type="Pfam" id="PF00023">
    <property type="entry name" value="Ank"/>
    <property type="match status" value="1"/>
</dbReference>
<dbReference type="InterPro" id="IPR002110">
    <property type="entry name" value="Ankyrin_rpt"/>
</dbReference>
<accession>A0ABR3GFF8</accession>
<sequence>MTSPGEHQCAPRRPPPPPPTSRRREGLPVSVPAAACTPVLFSKYLMNDIPRGTSRTELIDCLMGPRLGQHTSSQTTRPDVEVAIAISDSRLDDELSVATIEFNDTLPKWLQFLNIDSYGFPKKMAIGTLWRGVDKNAVDKFGRTQYIRAVMQGGLSILHAEMLAEFEDTDVNAQDDEGRTALHWACAEGHSDMVKLCLSVPECDIGILDQDGLTAFDVALRGAGGNEMIPNLFYTNMLELEDTQPQTALLRALTITSEPAQDKPTFPGAAIFTPIAESNEPLVAALIKRGIDLNVRNEDGDTPLHLAAGRDLGMVTSLLEAGSDINARGRWGATPLHHAARATDKRMAQVLLDWDADITLQDMDGGSVVDWAIENKQYDVQRLLVNHGASAGASFNPGRMTLRLAEQQRKSDLVRSHISGTDTEEQIGVEMVEVTKPYTVQTILHPRGQQWMTPLQMAAVSGNLNNVRNLLSSGVNLEARDIGDRTALHMAVMTGNAEIVKTLLSGGADIEAASFGGLRALHLAVQAGNVAIVEALLERGADREAICWNQQTALHLAARRGLTGIVEILIARLALVDAQSDDGTPLQLALKNGHTETVNALQAYGAKRTPGQVVNDLLERFGLKDTPESAEMSIE</sequence>
<evidence type="ECO:0000256" key="4">
    <source>
        <dbReference type="SAM" id="MobiDB-lite"/>
    </source>
</evidence>
<feature type="repeat" description="ANK" evidence="3">
    <location>
        <begin position="516"/>
        <end position="542"/>
    </location>
</feature>
<evidence type="ECO:0000313" key="6">
    <source>
        <dbReference type="Proteomes" id="UP001447188"/>
    </source>
</evidence>
<dbReference type="Proteomes" id="UP001447188">
    <property type="component" value="Unassembled WGS sequence"/>
</dbReference>
<protein>
    <submittedName>
        <fullName evidence="5">Uncharacterized protein</fullName>
    </submittedName>
</protein>
<proteinExistence type="predicted"/>
<keyword evidence="1" id="KW-0677">Repeat</keyword>
<gene>
    <name evidence="5" type="ORF">Q9L58_006395</name>
</gene>
<feature type="repeat" description="ANK" evidence="3">
    <location>
        <begin position="549"/>
        <end position="581"/>
    </location>
</feature>
<evidence type="ECO:0000256" key="2">
    <source>
        <dbReference type="ARBA" id="ARBA00023043"/>
    </source>
</evidence>
<organism evidence="5 6">
    <name type="scientific">Discina gigas</name>
    <dbReference type="NCBI Taxonomy" id="1032678"/>
    <lineage>
        <taxon>Eukaryota</taxon>
        <taxon>Fungi</taxon>
        <taxon>Dikarya</taxon>
        <taxon>Ascomycota</taxon>
        <taxon>Pezizomycotina</taxon>
        <taxon>Pezizomycetes</taxon>
        <taxon>Pezizales</taxon>
        <taxon>Discinaceae</taxon>
        <taxon>Discina</taxon>
    </lineage>
</organism>
<feature type="repeat" description="ANK" evidence="3">
    <location>
        <begin position="450"/>
        <end position="482"/>
    </location>
</feature>